<dbReference type="EMBL" id="LXJU01000018">
    <property type="protein sequence ID" value="OGE50017.1"/>
    <property type="molecule type" value="Genomic_DNA"/>
</dbReference>
<name>A0A1F5LAB4_PENAI</name>
<dbReference type="RefSeq" id="XP_022485468.1">
    <property type="nucleotide sequence ID" value="XM_022634616.1"/>
</dbReference>
<dbReference type="AlphaFoldDB" id="A0A1F5LAB4"/>
<evidence type="ECO:0000313" key="2">
    <source>
        <dbReference type="EMBL" id="OGE50017.1"/>
    </source>
</evidence>
<reference evidence="2 3" key="1">
    <citation type="journal article" date="2016" name="Sci. Rep.">
        <title>Penicillium arizonense, a new, genome sequenced fungal species, reveals a high chemical diversity in secreted metabolites.</title>
        <authorList>
            <person name="Grijseels S."/>
            <person name="Nielsen J.C."/>
            <person name="Randelovic M."/>
            <person name="Nielsen J."/>
            <person name="Nielsen K.F."/>
            <person name="Workman M."/>
            <person name="Frisvad J.C."/>
        </authorList>
    </citation>
    <scope>NUCLEOTIDE SEQUENCE [LARGE SCALE GENOMIC DNA]</scope>
    <source>
        <strain evidence="2 3">CBS 141311</strain>
    </source>
</reference>
<evidence type="ECO:0000256" key="1">
    <source>
        <dbReference type="SAM" id="MobiDB-lite"/>
    </source>
</evidence>
<sequence>MPKKHQRFHTKPATPAHHSLGSSSRYDRPGASVAAESVNDLISHLRLTQTPNPSEDGLPRQRPSQRSFVAPRSVHPSLRNLLELPETPAPRPRPGAQRTAIGTRPRRFAGPPPPDSWLSGNTDSTNVTDQHKLANMVGDSERVVHRLKRLPGVVFPDQRDLVHMVLKSMALNWLWHLNYDGPFLAQLPSHIKALLLSYVAVYARGQQLKGRMRGLKPLLLIEGDHVQGDVHGEGVNESSIIASDAAILRLDLGNTLGHWMTFKQLASELFTSTKPDLDQDGVVPASWDQEIDQDKAEPVVPDAVPTPSIPKGMTQGLRFTNLRYLSLAHPQPASASWSSLLNIVSRLSTLTHLSLAHWPTPTRTPGAATARVRHPLHRSLTFSYSGTDNYAAMDNNWAEAASILRQLSRSTYCLKWLDLEGCAEWLPALKWVGNDPDGHPYPLGASGPEWNGSWRDVEWINVGPGWVPDLRDDSESQHPPRPLALSVNTPDDSDDSDSATRHEERLINFRRANELKLYRDSFHTSLEVRKHVRLIRREDRGKWLQVSFGLENVDSETVSTLLGQEISVVL</sequence>
<gene>
    <name evidence="2" type="ORF">PENARI_c018G08577</name>
</gene>
<accession>A0A1F5LAB4</accession>
<comment type="caution">
    <text evidence="2">The sequence shown here is derived from an EMBL/GenBank/DDBJ whole genome shotgun (WGS) entry which is preliminary data.</text>
</comment>
<feature type="region of interest" description="Disordered" evidence="1">
    <location>
        <begin position="470"/>
        <end position="502"/>
    </location>
</feature>
<dbReference type="SUPFAM" id="SSF52047">
    <property type="entry name" value="RNI-like"/>
    <property type="match status" value="1"/>
</dbReference>
<feature type="region of interest" description="Disordered" evidence="1">
    <location>
        <begin position="1"/>
        <end position="126"/>
    </location>
</feature>
<dbReference type="STRING" id="1835702.A0A1F5LAB4"/>
<protein>
    <submittedName>
        <fullName evidence="2">Uncharacterized protein</fullName>
    </submittedName>
</protein>
<dbReference type="Proteomes" id="UP000177622">
    <property type="component" value="Unassembled WGS sequence"/>
</dbReference>
<keyword evidence="3" id="KW-1185">Reference proteome</keyword>
<dbReference type="GeneID" id="34579350"/>
<feature type="compositionally biased region" description="Basic residues" evidence="1">
    <location>
        <begin position="1"/>
        <end position="10"/>
    </location>
</feature>
<evidence type="ECO:0000313" key="3">
    <source>
        <dbReference type="Proteomes" id="UP000177622"/>
    </source>
</evidence>
<organism evidence="2 3">
    <name type="scientific">Penicillium arizonense</name>
    <dbReference type="NCBI Taxonomy" id="1835702"/>
    <lineage>
        <taxon>Eukaryota</taxon>
        <taxon>Fungi</taxon>
        <taxon>Dikarya</taxon>
        <taxon>Ascomycota</taxon>
        <taxon>Pezizomycotina</taxon>
        <taxon>Eurotiomycetes</taxon>
        <taxon>Eurotiomycetidae</taxon>
        <taxon>Eurotiales</taxon>
        <taxon>Aspergillaceae</taxon>
        <taxon>Penicillium</taxon>
    </lineage>
</organism>
<proteinExistence type="predicted"/>
<dbReference type="OrthoDB" id="193467at2759"/>